<keyword evidence="2" id="KW-1185">Reference proteome</keyword>
<dbReference type="Proteomes" id="UP001374952">
    <property type="component" value="Unassembled WGS sequence"/>
</dbReference>
<sequence>MKPTCPSCQNKINNRDIKNTNKKGIFFEVECPSCQTWIRLNKTLEIIKAAGISLLLITSLLNIFSIKSEYSLVFSTVGFVGIFIAMLITFFGKHEEIK</sequence>
<evidence type="ECO:0000313" key="2">
    <source>
        <dbReference type="Proteomes" id="UP001374952"/>
    </source>
</evidence>
<reference evidence="1" key="1">
    <citation type="submission" date="2024-02" db="EMBL/GenBank/DDBJ databases">
        <title>Bacteria isolated from the canopy kelp, Nereocystis luetkeana.</title>
        <authorList>
            <person name="Pfister C.A."/>
            <person name="Younker I.T."/>
            <person name="Light S.H."/>
        </authorList>
    </citation>
    <scope>NUCLEOTIDE SEQUENCE</scope>
    <source>
        <strain evidence="1">TN.2.01</strain>
    </source>
</reference>
<evidence type="ECO:0000313" key="1">
    <source>
        <dbReference type="EMBL" id="MEL0603994.1"/>
    </source>
</evidence>
<accession>A0ACC6R2P9</accession>
<organism evidence="1 2">
    <name type="scientific">Pseudoalteromonas undina</name>
    <dbReference type="NCBI Taxonomy" id="43660"/>
    <lineage>
        <taxon>Bacteria</taxon>
        <taxon>Pseudomonadati</taxon>
        <taxon>Pseudomonadota</taxon>
        <taxon>Gammaproteobacteria</taxon>
        <taxon>Alteromonadales</taxon>
        <taxon>Pseudoalteromonadaceae</taxon>
        <taxon>Pseudoalteromonas</taxon>
    </lineage>
</organism>
<comment type="caution">
    <text evidence="1">The sequence shown here is derived from an EMBL/GenBank/DDBJ whole genome shotgun (WGS) entry which is preliminary data.</text>
</comment>
<name>A0ACC6R2P9_9GAMM</name>
<protein>
    <submittedName>
        <fullName evidence="1">Uncharacterized protein</fullName>
    </submittedName>
</protein>
<gene>
    <name evidence="1" type="ORF">V6250_07430</name>
</gene>
<dbReference type="EMBL" id="JBAKAX010000005">
    <property type="protein sequence ID" value="MEL0603994.1"/>
    <property type="molecule type" value="Genomic_DNA"/>
</dbReference>
<proteinExistence type="predicted"/>